<dbReference type="EMBL" id="MLBF01000008">
    <property type="protein sequence ID" value="OLN32489.1"/>
    <property type="molecule type" value="Genomic_DNA"/>
</dbReference>
<dbReference type="SUPFAM" id="SSF52777">
    <property type="entry name" value="CoA-dependent acyltransferases"/>
    <property type="match status" value="1"/>
</dbReference>
<dbReference type="GO" id="GO:0051920">
    <property type="term" value="F:peroxiredoxin activity"/>
    <property type="evidence" value="ECO:0007669"/>
    <property type="project" value="InterPro"/>
</dbReference>
<dbReference type="PANTHER" id="PTHR43178">
    <property type="entry name" value="DIHYDROLIPOAMIDE ACETYLTRANSFERASE COMPONENT OF PYRUVATE DEHYDROGENASE COMPLEX"/>
    <property type="match status" value="1"/>
</dbReference>
<dbReference type="OrthoDB" id="9805770at2"/>
<proteinExistence type="inferred from homology"/>
<dbReference type="Pfam" id="PF02627">
    <property type="entry name" value="CMD"/>
    <property type="match status" value="1"/>
</dbReference>
<dbReference type="Pfam" id="PF00364">
    <property type="entry name" value="Biotin_lipoyl"/>
    <property type="match status" value="1"/>
</dbReference>
<dbReference type="InterPro" id="IPR001078">
    <property type="entry name" value="2-oxoacid_DH_actylTfrase"/>
</dbReference>
<dbReference type="Gene3D" id="1.20.1290.10">
    <property type="entry name" value="AhpD-like"/>
    <property type="match status" value="1"/>
</dbReference>
<dbReference type="PROSITE" id="PS00189">
    <property type="entry name" value="LIPOYL"/>
    <property type="match status" value="1"/>
</dbReference>
<evidence type="ECO:0000256" key="5">
    <source>
        <dbReference type="ARBA" id="ARBA00023315"/>
    </source>
</evidence>
<evidence type="ECO:0000256" key="4">
    <source>
        <dbReference type="ARBA" id="ARBA00022823"/>
    </source>
</evidence>
<feature type="domain" description="Lipoyl-binding" evidence="7">
    <location>
        <begin position="2"/>
        <end position="77"/>
    </location>
</feature>
<dbReference type="SUPFAM" id="SSF69118">
    <property type="entry name" value="AhpD-like"/>
    <property type="match status" value="1"/>
</dbReference>
<evidence type="ECO:0000256" key="1">
    <source>
        <dbReference type="ARBA" id="ARBA00001938"/>
    </source>
</evidence>
<dbReference type="InterPro" id="IPR011053">
    <property type="entry name" value="Single_hybrid_motif"/>
</dbReference>
<keyword evidence="5 6" id="KW-0012">Acyltransferase</keyword>
<dbReference type="CDD" id="cd06849">
    <property type="entry name" value="lipoyl_domain"/>
    <property type="match status" value="1"/>
</dbReference>
<dbReference type="Pfam" id="PF02817">
    <property type="entry name" value="E3_binding"/>
    <property type="match status" value="1"/>
</dbReference>
<comment type="similarity">
    <text evidence="2 6">Belongs to the 2-oxoacid dehydrogenase family.</text>
</comment>
<dbReference type="Gene3D" id="4.10.320.10">
    <property type="entry name" value="E3-binding domain"/>
    <property type="match status" value="1"/>
</dbReference>
<dbReference type="GO" id="GO:0031405">
    <property type="term" value="F:lipoic acid binding"/>
    <property type="evidence" value="ECO:0007669"/>
    <property type="project" value="TreeGrafter"/>
</dbReference>
<comment type="cofactor">
    <cofactor evidence="1 6">
        <name>(R)-lipoate</name>
        <dbReference type="ChEBI" id="CHEBI:83088"/>
    </cofactor>
</comment>
<dbReference type="NCBIfam" id="TIGR00778">
    <property type="entry name" value="ahpD_dom"/>
    <property type="match status" value="1"/>
</dbReference>
<dbReference type="InterPro" id="IPR004675">
    <property type="entry name" value="AhpD_core"/>
</dbReference>
<keyword evidence="10" id="KW-1185">Reference proteome</keyword>
<dbReference type="EC" id="2.3.1.-" evidence="6"/>
<dbReference type="InterPro" id="IPR036625">
    <property type="entry name" value="E3-bd_dom_sf"/>
</dbReference>
<dbReference type="STRING" id="1888891.DSOL_1525"/>
<evidence type="ECO:0000256" key="6">
    <source>
        <dbReference type="RuleBase" id="RU003423"/>
    </source>
</evidence>
<dbReference type="InterPro" id="IPR029032">
    <property type="entry name" value="AhpD-like"/>
</dbReference>
<keyword evidence="3 6" id="KW-0808">Transferase</keyword>
<organism evidence="9 10">
    <name type="scientific">Desulfosporosinus metallidurans</name>
    <dbReference type="NCBI Taxonomy" id="1888891"/>
    <lineage>
        <taxon>Bacteria</taxon>
        <taxon>Bacillati</taxon>
        <taxon>Bacillota</taxon>
        <taxon>Clostridia</taxon>
        <taxon>Eubacteriales</taxon>
        <taxon>Desulfitobacteriaceae</taxon>
        <taxon>Desulfosporosinus</taxon>
    </lineage>
</organism>
<sequence>MAHIMLMPKLGLTMKKGKIVSWLKNEGETVAQGEALLEVMTEKVNIKVDSPYSGVLYKIIGAPGSSFPISVPLAVLAEEGEDAASLEGALAEAKSVLQAALAGGSGEGEKKKETKPVKPFGIFASTGKVSPRAAKLADKEGVAIGLINGSGPNGKVVEADVLNYILQVKGETTSELRSIDPLSMRGVIAERMLKSRREAAHVTLMKEVDMTSLKDVREQLNELGADKRVKFSFTDFLVKFTGQALSEFPLVNSRSTEKEIELAKSVNVGVAVALEEGLVVPNLKNVPMLTLEQISAKIKDLATRARNSELNPEEIEQGTFTITNLGAYGVEGFTPIINRPETAILGVGTIKQKPIMVDSRLENRFFMTLSLSLDHRIIDGSLAAEFLGRLIEMLENPYPWFQLHPQGNDDLLIKTGGKETPHDLLGAFSGGLEELKEEAPELAIGFESLMAPVFCEGELGIMEKELMAVAIAIYGKCEYCIAAHVYNAMNAGASGDQVLEAAGVAVAFGGGPAMAYTVTKVRECIKAFGG</sequence>
<dbReference type="Pfam" id="PF00198">
    <property type="entry name" value="2-oxoacid_dh"/>
    <property type="match status" value="1"/>
</dbReference>
<evidence type="ECO:0000313" key="10">
    <source>
        <dbReference type="Proteomes" id="UP000186102"/>
    </source>
</evidence>
<feature type="domain" description="Peripheral subunit-binding (PSBD)" evidence="8">
    <location>
        <begin position="128"/>
        <end position="165"/>
    </location>
</feature>
<dbReference type="GO" id="GO:0005737">
    <property type="term" value="C:cytoplasm"/>
    <property type="evidence" value="ECO:0007669"/>
    <property type="project" value="TreeGrafter"/>
</dbReference>
<keyword evidence="9" id="KW-0670">Pyruvate</keyword>
<dbReference type="RefSeq" id="WP_075364238.1">
    <property type="nucleotide sequence ID" value="NZ_MLBF01000008.1"/>
</dbReference>
<dbReference type="PANTHER" id="PTHR43178:SF5">
    <property type="entry name" value="LIPOAMIDE ACYLTRANSFERASE COMPONENT OF BRANCHED-CHAIN ALPHA-KETO ACID DEHYDROGENASE COMPLEX, MITOCHONDRIAL"/>
    <property type="match status" value="1"/>
</dbReference>
<protein>
    <recommendedName>
        <fullName evidence="6">Dihydrolipoamide acetyltransferase component of pyruvate dehydrogenase complex</fullName>
        <ecNumber evidence="6">2.3.1.-</ecNumber>
    </recommendedName>
</protein>
<dbReference type="SUPFAM" id="SSF47005">
    <property type="entry name" value="Peripheral subunit-binding domain of 2-oxo acid dehydrogenase complex"/>
    <property type="match status" value="1"/>
</dbReference>
<gene>
    <name evidence="9" type="ORF">DSOL_1525</name>
</gene>
<dbReference type="Proteomes" id="UP000186102">
    <property type="component" value="Unassembled WGS sequence"/>
</dbReference>
<comment type="caution">
    <text evidence="9">The sequence shown here is derived from an EMBL/GenBank/DDBJ whole genome shotgun (WGS) entry which is preliminary data.</text>
</comment>
<dbReference type="InterPro" id="IPR023213">
    <property type="entry name" value="CAT-like_dom_sf"/>
</dbReference>
<evidence type="ECO:0000259" key="8">
    <source>
        <dbReference type="PROSITE" id="PS51826"/>
    </source>
</evidence>
<dbReference type="AlphaFoldDB" id="A0A1Q8QYP4"/>
<dbReference type="InterPro" id="IPR000089">
    <property type="entry name" value="Biotin_lipoyl"/>
</dbReference>
<dbReference type="Gene3D" id="3.30.559.10">
    <property type="entry name" value="Chloramphenicol acetyltransferase-like domain"/>
    <property type="match status" value="1"/>
</dbReference>
<name>A0A1Q8QYP4_9FIRM</name>
<dbReference type="PROSITE" id="PS50968">
    <property type="entry name" value="BIOTINYL_LIPOYL"/>
    <property type="match status" value="1"/>
</dbReference>
<accession>A0A1Q8QYP4</accession>
<dbReference type="GO" id="GO:0016407">
    <property type="term" value="F:acetyltransferase activity"/>
    <property type="evidence" value="ECO:0007669"/>
    <property type="project" value="TreeGrafter"/>
</dbReference>
<evidence type="ECO:0000259" key="7">
    <source>
        <dbReference type="PROSITE" id="PS50968"/>
    </source>
</evidence>
<dbReference type="Gene3D" id="2.40.50.100">
    <property type="match status" value="1"/>
</dbReference>
<dbReference type="SUPFAM" id="SSF51230">
    <property type="entry name" value="Single hybrid motif"/>
    <property type="match status" value="1"/>
</dbReference>
<reference evidence="9 10" key="1">
    <citation type="submission" date="2016-09" db="EMBL/GenBank/DDBJ databases">
        <title>Complete genome of Desulfosporosinus sp. OL.</title>
        <authorList>
            <person name="Mardanov A."/>
            <person name="Beletsky A."/>
            <person name="Panova A."/>
            <person name="Karnachuk O."/>
            <person name="Ravin N."/>
        </authorList>
    </citation>
    <scope>NUCLEOTIDE SEQUENCE [LARGE SCALE GENOMIC DNA]</scope>
    <source>
        <strain evidence="9 10">OL</strain>
    </source>
</reference>
<evidence type="ECO:0000313" key="9">
    <source>
        <dbReference type="EMBL" id="OLN32489.1"/>
    </source>
</evidence>
<evidence type="ECO:0000256" key="2">
    <source>
        <dbReference type="ARBA" id="ARBA00007317"/>
    </source>
</evidence>
<dbReference type="InterPro" id="IPR003779">
    <property type="entry name" value="CMD-like"/>
</dbReference>
<dbReference type="InterPro" id="IPR050743">
    <property type="entry name" value="2-oxoacid_DH_E2_comp"/>
</dbReference>
<dbReference type="InterPro" id="IPR003016">
    <property type="entry name" value="2-oxoA_DH_lipoyl-BS"/>
</dbReference>
<keyword evidence="4 6" id="KW-0450">Lipoyl</keyword>
<evidence type="ECO:0000256" key="3">
    <source>
        <dbReference type="ARBA" id="ARBA00022679"/>
    </source>
</evidence>
<dbReference type="InterPro" id="IPR004167">
    <property type="entry name" value="PSBD"/>
</dbReference>
<dbReference type="PROSITE" id="PS51826">
    <property type="entry name" value="PSBD"/>
    <property type="match status" value="1"/>
</dbReference>